<dbReference type="EMBL" id="MU152258">
    <property type="protein sequence ID" value="KAF9440796.1"/>
    <property type="molecule type" value="Genomic_DNA"/>
</dbReference>
<proteinExistence type="predicted"/>
<evidence type="ECO:0000256" key="1">
    <source>
        <dbReference type="SAM" id="SignalP"/>
    </source>
</evidence>
<evidence type="ECO:0000313" key="2">
    <source>
        <dbReference type="EMBL" id="KAF9440796.1"/>
    </source>
</evidence>
<feature type="chain" id="PRO_5040239483" evidence="1">
    <location>
        <begin position="25"/>
        <end position="169"/>
    </location>
</feature>
<keyword evidence="1" id="KW-0732">Signal</keyword>
<evidence type="ECO:0000313" key="3">
    <source>
        <dbReference type="Proteomes" id="UP000807342"/>
    </source>
</evidence>
<name>A0A9P6BUV9_9AGAR</name>
<feature type="non-terminal residue" evidence="2">
    <location>
        <position position="169"/>
    </location>
</feature>
<sequence>MLIMKRIPSHILSAVLLFLYEIHSTSHNRQSVVSISNRLGFSEVTFKTVYNHLSAVVHLQAQDESPLYLNADVDRPFQLASRDVVEELMDFVECKIGGSIYFYHKSFLDFLWDPRRSGPFHVFSLAARNAQDKQHLEVCLKYRESYCIQGLELVLAPGVPDSAPSLSDP</sequence>
<comment type="caution">
    <text evidence="2">The sequence shown here is derived from an EMBL/GenBank/DDBJ whole genome shotgun (WGS) entry which is preliminary data.</text>
</comment>
<feature type="signal peptide" evidence="1">
    <location>
        <begin position="1"/>
        <end position="24"/>
    </location>
</feature>
<protein>
    <submittedName>
        <fullName evidence="2">Uncharacterized protein</fullName>
    </submittedName>
</protein>
<reference evidence="2" key="1">
    <citation type="submission" date="2020-11" db="EMBL/GenBank/DDBJ databases">
        <authorList>
            <consortium name="DOE Joint Genome Institute"/>
            <person name="Ahrendt S."/>
            <person name="Riley R."/>
            <person name="Andreopoulos W."/>
            <person name="Labutti K."/>
            <person name="Pangilinan J."/>
            <person name="Ruiz-Duenas F.J."/>
            <person name="Barrasa J.M."/>
            <person name="Sanchez-Garcia M."/>
            <person name="Camarero S."/>
            <person name="Miyauchi S."/>
            <person name="Serrano A."/>
            <person name="Linde D."/>
            <person name="Babiker R."/>
            <person name="Drula E."/>
            <person name="Ayuso-Fernandez I."/>
            <person name="Pacheco R."/>
            <person name="Padilla G."/>
            <person name="Ferreira P."/>
            <person name="Barriuso J."/>
            <person name="Kellner H."/>
            <person name="Castanera R."/>
            <person name="Alfaro M."/>
            <person name="Ramirez L."/>
            <person name="Pisabarro A.G."/>
            <person name="Kuo A."/>
            <person name="Tritt A."/>
            <person name="Lipzen A."/>
            <person name="He G."/>
            <person name="Yan M."/>
            <person name="Ng V."/>
            <person name="Cullen D."/>
            <person name="Martin F."/>
            <person name="Rosso M.-N."/>
            <person name="Henrissat B."/>
            <person name="Hibbett D."/>
            <person name="Martinez A.T."/>
            <person name="Grigoriev I.V."/>
        </authorList>
    </citation>
    <scope>NUCLEOTIDE SEQUENCE</scope>
    <source>
        <strain evidence="2">MF-IS2</strain>
    </source>
</reference>
<dbReference type="AlphaFoldDB" id="A0A9P6BUV9"/>
<dbReference type="Proteomes" id="UP000807342">
    <property type="component" value="Unassembled WGS sequence"/>
</dbReference>
<gene>
    <name evidence="2" type="ORF">P691DRAFT_779994</name>
</gene>
<keyword evidence="3" id="KW-1185">Reference proteome</keyword>
<organism evidence="2 3">
    <name type="scientific">Macrolepiota fuliginosa MF-IS2</name>
    <dbReference type="NCBI Taxonomy" id="1400762"/>
    <lineage>
        <taxon>Eukaryota</taxon>
        <taxon>Fungi</taxon>
        <taxon>Dikarya</taxon>
        <taxon>Basidiomycota</taxon>
        <taxon>Agaricomycotina</taxon>
        <taxon>Agaricomycetes</taxon>
        <taxon>Agaricomycetidae</taxon>
        <taxon>Agaricales</taxon>
        <taxon>Agaricineae</taxon>
        <taxon>Agaricaceae</taxon>
        <taxon>Macrolepiota</taxon>
    </lineage>
</organism>
<accession>A0A9P6BUV9</accession>